<reference evidence="1" key="1">
    <citation type="submission" date="2023-06" db="EMBL/GenBank/DDBJ databases">
        <title>Genome-scale phylogeny and comparative genomics of the fungal order Sordariales.</title>
        <authorList>
            <consortium name="Lawrence Berkeley National Laboratory"/>
            <person name="Hensen N."/>
            <person name="Bonometti L."/>
            <person name="Westerberg I."/>
            <person name="Brannstrom I.O."/>
            <person name="Guillou S."/>
            <person name="Cros-Aarteil S."/>
            <person name="Calhoun S."/>
            <person name="Haridas S."/>
            <person name="Kuo A."/>
            <person name="Mondo S."/>
            <person name="Pangilinan J."/>
            <person name="Riley R."/>
            <person name="Labutti K."/>
            <person name="Andreopoulos B."/>
            <person name="Lipzen A."/>
            <person name="Chen C."/>
            <person name="Yanf M."/>
            <person name="Daum C."/>
            <person name="Ng V."/>
            <person name="Clum A."/>
            <person name="Steindorff A."/>
            <person name="Ohm R."/>
            <person name="Martin F."/>
            <person name="Silar P."/>
            <person name="Natvig D."/>
            <person name="Lalanne C."/>
            <person name="Gautier V."/>
            <person name="Ament-Velasquez S.L."/>
            <person name="Kruys A."/>
            <person name="Hutchinson M.I."/>
            <person name="Powell A.J."/>
            <person name="Barry K."/>
            <person name="Miller A.N."/>
            <person name="Grigoriev I.V."/>
            <person name="Debuchy R."/>
            <person name="Gladieux P."/>
            <person name="Thoren M.H."/>
            <person name="Johannesson H."/>
        </authorList>
    </citation>
    <scope>NUCLEOTIDE SEQUENCE</scope>
    <source>
        <strain evidence="1">SMH4607-1</strain>
    </source>
</reference>
<evidence type="ECO:0000313" key="2">
    <source>
        <dbReference type="Proteomes" id="UP001172102"/>
    </source>
</evidence>
<evidence type="ECO:0000313" key="1">
    <source>
        <dbReference type="EMBL" id="KAK0707933.1"/>
    </source>
</evidence>
<accession>A0AA40A260</accession>
<gene>
    <name evidence="1" type="ORF">B0H67DRAFT_494435</name>
</gene>
<keyword evidence="2" id="KW-1185">Reference proteome</keyword>
<sequence length="197" mass="21941">MALPNGWKTGDIASLKPARCFPKEHYDALLAPNRGSTRGYLPSQVCGHPVIVLLRLSNKSTHAIITPISAHGSVCAGSRRGSSVLDLPWARQRHKHRNPEHFRAFDGTPRPSARRSALYLEGDGVHLPMPHTSWVYIQSVWVVPLAVLRPFNPGHPLRVHRDSLIDLRAHMSEECGCWKEHMARLRQVEPPAIATSA</sequence>
<dbReference type="AlphaFoldDB" id="A0AA40A260"/>
<dbReference type="Proteomes" id="UP001172102">
    <property type="component" value="Unassembled WGS sequence"/>
</dbReference>
<name>A0AA40A260_9PEZI</name>
<dbReference type="EMBL" id="JAUKUA010000006">
    <property type="protein sequence ID" value="KAK0707933.1"/>
    <property type="molecule type" value="Genomic_DNA"/>
</dbReference>
<protein>
    <submittedName>
        <fullName evidence="1">Uncharacterized protein</fullName>
    </submittedName>
</protein>
<feature type="non-terminal residue" evidence="1">
    <location>
        <position position="197"/>
    </location>
</feature>
<proteinExistence type="predicted"/>
<organism evidence="1 2">
    <name type="scientific">Lasiosphaeris hirsuta</name>
    <dbReference type="NCBI Taxonomy" id="260670"/>
    <lineage>
        <taxon>Eukaryota</taxon>
        <taxon>Fungi</taxon>
        <taxon>Dikarya</taxon>
        <taxon>Ascomycota</taxon>
        <taxon>Pezizomycotina</taxon>
        <taxon>Sordariomycetes</taxon>
        <taxon>Sordariomycetidae</taxon>
        <taxon>Sordariales</taxon>
        <taxon>Lasiosphaeriaceae</taxon>
        <taxon>Lasiosphaeris</taxon>
    </lineage>
</organism>
<comment type="caution">
    <text evidence="1">The sequence shown here is derived from an EMBL/GenBank/DDBJ whole genome shotgun (WGS) entry which is preliminary data.</text>
</comment>